<dbReference type="InterPro" id="IPR000222">
    <property type="entry name" value="PP2C_BS"/>
</dbReference>
<evidence type="ECO:0000259" key="5">
    <source>
        <dbReference type="PROSITE" id="PS51746"/>
    </source>
</evidence>
<dbReference type="GO" id="GO:0005739">
    <property type="term" value="C:mitochondrion"/>
    <property type="evidence" value="ECO:0000318"/>
    <property type="project" value="GO_Central"/>
</dbReference>
<evidence type="ECO:0000256" key="4">
    <source>
        <dbReference type="RuleBase" id="RU003465"/>
    </source>
</evidence>
<organism evidence="6 7">
    <name type="scientific">Strongylocentrotus purpuratus</name>
    <name type="common">Purple sea urchin</name>
    <dbReference type="NCBI Taxonomy" id="7668"/>
    <lineage>
        <taxon>Eukaryota</taxon>
        <taxon>Metazoa</taxon>
        <taxon>Echinodermata</taxon>
        <taxon>Eleutherozoa</taxon>
        <taxon>Echinozoa</taxon>
        <taxon>Echinoidea</taxon>
        <taxon>Euechinoidea</taxon>
        <taxon>Echinacea</taxon>
        <taxon>Camarodonta</taxon>
        <taxon>Echinidea</taxon>
        <taxon>Strongylocentrotidae</taxon>
        <taxon>Strongylocentrotus</taxon>
    </lineage>
</organism>
<accession>A0A7M7HQ63</accession>
<dbReference type="OMA" id="CHTHMKK"/>
<dbReference type="InParanoid" id="A0A7M7HQ63"/>
<evidence type="ECO:0000313" key="6">
    <source>
        <dbReference type="EnsemblMetazoa" id="XP_011677216"/>
    </source>
</evidence>
<dbReference type="GO" id="GO:0046872">
    <property type="term" value="F:metal ion binding"/>
    <property type="evidence" value="ECO:0007669"/>
    <property type="project" value="UniProtKB-KW"/>
</dbReference>
<dbReference type="Gene3D" id="3.60.40.10">
    <property type="entry name" value="PPM-type phosphatase domain"/>
    <property type="match status" value="1"/>
</dbReference>
<dbReference type="InterPro" id="IPR015655">
    <property type="entry name" value="PP2C"/>
</dbReference>
<dbReference type="SMART" id="SM00332">
    <property type="entry name" value="PP2Cc"/>
    <property type="match status" value="1"/>
</dbReference>
<name>A0A7M7HQ63_STRPU</name>
<protein>
    <recommendedName>
        <fullName evidence="5">PPM-type phosphatase domain-containing protein</fullName>
    </recommendedName>
</protein>
<keyword evidence="2 4" id="KW-0378">Hydrolase</keyword>
<dbReference type="InterPro" id="IPR001932">
    <property type="entry name" value="PPM-type_phosphatase-like_dom"/>
</dbReference>
<sequence>MLQRNLMRKLLSPEYSIIPRLIANFSQRTPQSEIIPQISHRWRRSLNTTSSRCSSSSRGVNWDNFGIWDNRIEEPILLQQSIKHGIPIPKISVGRIGKDSLIGRRAENEDRICIKELHPNLLYVGIFDGHAGSMAVDYVHHNLEFHLNFWLEREHDLQIVLKNAFEDLNNKLTRYLYFHYPEAEYENSGSTATVSLLRNGNELVLANLGDSRAILCRNGKAKRLTDDHDPEYNTAEKERIKAAGGSFTWNSLGKPLVNSVLTMTRSFGDVTLKRYGVIATPETRSLEVKHGRDSFLVFCTDGVHFVMNDQEMCDSISLCHNPQEAASFICDQALQFGSEDNASVIVVPLGQWGRDNGPTLIHSLRWQGRSRA</sequence>
<dbReference type="SMART" id="SM00331">
    <property type="entry name" value="PP2C_SIG"/>
    <property type="match status" value="1"/>
</dbReference>
<dbReference type="SUPFAM" id="SSF81606">
    <property type="entry name" value="PP2C-like"/>
    <property type="match status" value="1"/>
</dbReference>
<dbReference type="OrthoDB" id="416093at2759"/>
<evidence type="ECO:0000313" key="7">
    <source>
        <dbReference type="Proteomes" id="UP000007110"/>
    </source>
</evidence>
<dbReference type="GeneID" id="590885"/>
<dbReference type="Proteomes" id="UP000007110">
    <property type="component" value="Unassembled WGS sequence"/>
</dbReference>
<dbReference type="GO" id="GO:0004722">
    <property type="term" value="F:protein serine/threonine phosphatase activity"/>
    <property type="evidence" value="ECO:0000318"/>
    <property type="project" value="GO_Central"/>
</dbReference>
<dbReference type="RefSeq" id="XP_011677216.1">
    <property type="nucleotide sequence ID" value="XM_011678914.2"/>
</dbReference>
<proteinExistence type="inferred from homology"/>
<evidence type="ECO:0000256" key="2">
    <source>
        <dbReference type="ARBA" id="ARBA00022801"/>
    </source>
</evidence>
<dbReference type="FunFam" id="3.60.40.10:FF:000062">
    <property type="entry name" value="Protein phosphatase 1K, mitochondrial"/>
    <property type="match status" value="1"/>
</dbReference>
<comment type="similarity">
    <text evidence="4">Belongs to the PP2C family.</text>
</comment>
<dbReference type="Pfam" id="PF00481">
    <property type="entry name" value="PP2C"/>
    <property type="match status" value="1"/>
</dbReference>
<keyword evidence="7" id="KW-1185">Reference proteome</keyword>
<dbReference type="PROSITE" id="PS51746">
    <property type="entry name" value="PPM_2"/>
    <property type="match status" value="1"/>
</dbReference>
<dbReference type="AlphaFoldDB" id="A0A7M7HQ63"/>
<dbReference type="InterPro" id="IPR036457">
    <property type="entry name" value="PPM-type-like_dom_sf"/>
</dbReference>
<dbReference type="PROSITE" id="PS01032">
    <property type="entry name" value="PPM_1"/>
    <property type="match status" value="1"/>
</dbReference>
<dbReference type="KEGG" id="spu:590885"/>
<evidence type="ECO:0000256" key="3">
    <source>
        <dbReference type="ARBA" id="ARBA00022912"/>
    </source>
</evidence>
<reference evidence="7" key="1">
    <citation type="submission" date="2015-02" db="EMBL/GenBank/DDBJ databases">
        <title>Genome sequencing for Strongylocentrotus purpuratus.</title>
        <authorList>
            <person name="Murali S."/>
            <person name="Liu Y."/>
            <person name="Vee V."/>
            <person name="English A."/>
            <person name="Wang M."/>
            <person name="Skinner E."/>
            <person name="Han Y."/>
            <person name="Muzny D.M."/>
            <person name="Worley K.C."/>
            <person name="Gibbs R.A."/>
        </authorList>
    </citation>
    <scope>NUCLEOTIDE SEQUENCE</scope>
</reference>
<dbReference type="CDD" id="cd00143">
    <property type="entry name" value="PP2Cc"/>
    <property type="match status" value="1"/>
</dbReference>
<feature type="domain" description="PPM-type phosphatase" evidence="5">
    <location>
        <begin position="95"/>
        <end position="349"/>
    </location>
</feature>
<keyword evidence="3 4" id="KW-0904">Protein phosphatase</keyword>
<dbReference type="CTD" id="152926"/>
<keyword evidence="1" id="KW-0479">Metal-binding</keyword>
<evidence type="ECO:0000256" key="1">
    <source>
        <dbReference type="ARBA" id="ARBA00022723"/>
    </source>
</evidence>
<dbReference type="PANTHER" id="PTHR47992">
    <property type="entry name" value="PROTEIN PHOSPHATASE"/>
    <property type="match status" value="1"/>
</dbReference>
<dbReference type="GO" id="GO:1902531">
    <property type="term" value="P:regulation of intracellular signal transduction"/>
    <property type="evidence" value="ECO:0000318"/>
    <property type="project" value="GO_Central"/>
</dbReference>
<reference evidence="6" key="2">
    <citation type="submission" date="2021-01" db="UniProtKB">
        <authorList>
            <consortium name="EnsemblMetazoa"/>
        </authorList>
    </citation>
    <scope>IDENTIFICATION</scope>
</reference>
<dbReference type="EnsemblMetazoa" id="XM_011678914">
    <property type="protein sequence ID" value="XP_011677216"/>
    <property type="gene ID" value="LOC590885"/>
</dbReference>